<evidence type="ECO:0000256" key="10">
    <source>
        <dbReference type="ARBA" id="ARBA00023136"/>
    </source>
</evidence>
<comment type="catalytic activity">
    <reaction evidence="1">
        <text>ATP + protein L-histidine = ADP + protein N-phospho-L-histidine.</text>
        <dbReference type="EC" id="2.7.13.3"/>
    </reaction>
</comment>
<dbReference type="AlphaFoldDB" id="A0A173UFQ0"/>
<evidence type="ECO:0000313" key="13">
    <source>
        <dbReference type="EMBL" id="CUN11737.1"/>
    </source>
</evidence>
<evidence type="ECO:0000313" key="17">
    <source>
        <dbReference type="Proteomes" id="UP000095553"/>
    </source>
</evidence>
<dbReference type="EC" id="2.7.13.3" evidence="3"/>
<dbReference type="GO" id="GO:0004721">
    <property type="term" value="F:phosphoprotein phosphatase activity"/>
    <property type="evidence" value="ECO:0007669"/>
    <property type="project" value="TreeGrafter"/>
</dbReference>
<evidence type="ECO:0000313" key="19">
    <source>
        <dbReference type="Proteomes" id="UP000095598"/>
    </source>
</evidence>
<dbReference type="RefSeq" id="WP_008392997.1">
    <property type="nucleotide sequence ID" value="NZ_CAXSPF010000020.1"/>
</dbReference>
<dbReference type="Proteomes" id="UP000095553">
    <property type="component" value="Unassembled WGS sequence"/>
</dbReference>
<dbReference type="Pfam" id="PF02518">
    <property type="entry name" value="HATPase_c"/>
    <property type="match status" value="1"/>
</dbReference>
<dbReference type="GO" id="GO:0005886">
    <property type="term" value="C:plasma membrane"/>
    <property type="evidence" value="ECO:0007669"/>
    <property type="project" value="UniProtKB-SubCell"/>
</dbReference>
<dbReference type="EMBL" id="JAAITB010000026">
    <property type="protein sequence ID" value="NSJ80205.1"/>
    <property type="molecule type" value="Genomic_DNA"/>
</dbReference>
<dbReference type="InterPro" id="IPR003594">
    <property type="entry name" value="HATPase_dom"/>
</dbReference>
<feature type="transmembrane region" description="Helical" evidence="11">
    <location>
        <begin position="12"/>
        <end position="31"/>
    </location>
</feature>
<protein>
    <recommendedName>
        <fullName evidence="3">histidine kinase</fullName>
        <ecNumber evidence="3">2.7.13.3</ecNumber>
    </recommendedName>
</protein>
<evidence type="ECO:0000313" key="14">
    <source>
        <dbReference type="EMBL" id="CUN13669.1"/>
    </source>
</evidence>
<dbReference type="EMBL" id="CZAU01000024">
    <property type="protein sequence ID" value="CUP84574.1"/>
    <property type="molecule type" value="Genomic_DNA"/>
</dbReference>
<keyword evidence="8 11" id="KW-1133">Transmembrane helix</keyword>
<evidence type="ECO:0000256" key="6">
    <source>
        <dbReference type="ARBA" id="ARBA00022692"/>
    </source>
</evidence>
<dbReference type="PANTHER" id="PTHR45453">
    <property type="entry name" value="PHOSPHATE REGULON SENSOR PROTEIN PHOR"/>
    <property type="match status" value="1"/>
</dbReference>
<evidence type="ECO:0000256" key="2">
    <source>
        <dbReference type="ARBA" id="ARBA00004651"/>
    </source>
</evidence>
<keyword evidence="5 14" id="KW-0808">Transferase</keyword>
<dbReference type="GO" id="GO:0016036">
    <property type="term" value="P:cellular response to phosphate starvation"/>
    <property type="evidence" value="ECO:0007669"/>
    <property type="project" value="TreeGrafter"/>
</dbReference>
<proteinExistence type="predicted"/>
<gene>
    <name evidence="14" type="primary">graS</name>
    <name evidence="13" type="synonym">graS_2</name>
    <name evidence="13" type="ORF">ERS852425_02729</name>
    <name evidence="15" type="ORF">ERS852520_02343</name>
    <name evidence="14" type="ORF">ERS852571_02752</name>
    <name evidence="16" type="ORF">G5A72_11555</name>
</gene>
<reference evidence="16" key="3">
    <citation type="submission" date="2020-02" db="EMBL/GenBank/DDBJ databases">
        <authorList>
            <person name="Littmann E."/>
            <person name="Sorbara M."/>
        </authorList>
    </citation>
    <scope>NUCLEOTIDE SEQUENCE</scope>
    <source>
        <strain evidence="16">MSK.14.57</strain>
    </source>
</reference>
<evidence type="ECO:0000256" key="9">
    <source>
        <dbReference type="ARBA" id="ARBA00023012"/>
    </source>
</evidence>
<evidence type="ECO:0000256" key="7">
    <source>
        <dbReference type="ARBA" id="ARBA00022777"/>
    </source>
</evidence>
<dbReference type="Proteomes" id="UP000095598">
    <property type="component" value="Unassembled WGS sequence"/>
</dbReference>
<dbReference type="InterPro" id="IPR036890">
    <property type="entry name" value="HATPase_C_sf"/>
</dbReference>
<dbReference type="Gene3D" id="3.30.565.10">
    <property type="entry name" value="Histidine kinase-like ATPase, C-terminal domain"/>
    <property type="match status" value="1"/>
</dbReference>
<evidence type="ECO:0000256" key="1">
    <source>
        <dbReference type="ARBA" id="ARBA00000085"/>
    </source>
</evidence>
<keyword evidence="7 14" id="KW-0418">Kinase</keyword>
<feature type="transmembrane region" description="Helical" evidence="11">
    <location>
        <begin position="37"/>
        <end position="54"/>
    </location>
</feature>
<evidence type="ECO:0000256" key="11">
    <source>
        <dbReference type="SAM" id="Phobius"/>
    </source>
</evidence>
<dbReference type="PANTHER" id="PTHR45453:SF2">
    <property type="entry name" value="HISTIDINE KINASE"/>
    <property type="match status" value="1"/>
</dbReference>
<dbReference type="PROSITE" id="PS50109">
    <property type="entry name" value="HIS_KIN"/>
    <property type="match status" value="1"/>
</dbReference>
<name>A0A173UFQ0_ANAHA</name>
<keyword evidence="9" id="KW-0902">Two-component regulatory system</keyword>
<evidence type="ECO:0000313" key="15">
    <source>
        <dbReference type="EMBL" id="CUP84574.1"/>
    </source>
</evidence>
<feature type="domain" description="Histidine kinase" evidence="12">
    <location>
        <begin position="126"/>
        <end position="331"/>
    </location>
</feature>
<evidence type="ECO:0000259" key="12">
    <source>
        <dbReference type="PROSITE" id="PS50109"/>
    </source>
</evidence>
<evidence type="ECO:0000313" key="18">
    <source>
        <dbReference type="Proteomes" id="UP000095564"/>
    </source>
</evidence>
<evidence type="ECO:0000313" key="16">
    <source>
        <dbReference type="EMBL" id="NSJ80205.1"/>
    </source>
</evidence>
<dbReference type="Proteomes" id="UP001644750">
    <property type="component" value="Unassembled WGS sequence"/>
</dbReference>
<reference evidence="17 18" key="1">
    <citation type="submission" date="2015-09" db="EMBL/GenBank/DDBJ databases">
        <authorList>
            <consortium name="Pathogen Informatics"/>
        </authorList>
    </citation>
    <scope>NUCLEOTIDE SEQUENCE [LARGE SCALE GENOMIC DNA]</scope>
    <source>
        <strain evidence="13 19">2789STDY5608868</strain>
        <strain evidence="15 18">2789STDY5834908</strain>
        <strain evidence="14 17">2789STDY5834959</strain>
    </source>
</reference>
<dbReference type="SUPFAM" id="SSF55874">
    <property type="entry name" value="ATPase domain of HSP90 chaperone/DNA topoisomerase II/histidine kinase"/>
    <property type="match status" value="1"/>
</dbReference>
<dbReference type="Proteomes" id="UP000095564">
    <property type="component" value="Unassembled WGS sequence"/>
</dbReference>
<dbReference type="InterPro" id="IPR005467">
    <property type="entry name" value="His_kinase_dom"/>
</dbReference>
<dbReference type="OrthoDB" id="9780487at2"/>
<keyword evidence="4" id="KW-1003">Cell membrane</keyword>
<dbReference type="EMBL" id="CYXY01000021">
    <property type="protein sequence ID" value="CUN13669.1"/>
    <property type="molecule type" value="Genomic_DNA"/>
</dbReference>
<keyword evidence="6 11" id="KW-0812">Transmembrane</keyword>
<dbReference type="InterPro" id="IPR050351">
    <property type="entry name" value="BphY/WalK/GraS-like"/>
</dbReference>
<reference evidence="16 20" key="2">
    <citation type="journal article" date="2020" name="Cell Host Microbe">
        <title>Functional and Genomic Variation between Human-Derived Isolates of Lachnospiraceae Reveals Inter- and Intra-Species Diversity.</title>
        <authorList>
            <person name="Sorbara M.T."/>
            <person name="Littmann E.R."/>
            <person name="Fontana E."/>
            <person name="Moody T.U."/>
            <person name="Kohout C.E."/>
            <person name="Gjonbalaj M."/>
            <person name="Eaton V."/>
            <person name="Seok R."/>
            <person name="Leiner I.M."/>
            <person name="Pamer E.G."/>
        </authorList>
    </citation>
    <scope>NUCLEOTIDE SEQUENCE [LARGE SCALE GENOMIC DNA]</scope>
    <source>
        <strain evidence="16 20">MSK.14.57</strain>
    </source>
</reference>
<dbReference type="EMBL" id="CYXT01000024">
    <property type="protein sequence ID" value="CUN11737.1"/>
    <property type="molecule type" value="Genomic_DNA"/>
</dbReference>
<keyword evidence="20" id="KW-1185">Reference proteome</keyword>
<evidence type="ECO:0000256" key="5">
    <source>
        <dbReference type="ARBA" id="ARBA00022679"/>
    </source>
</evidence>
<organism evidence="14 17">
    <name type="scientific">Anaerostipes hadrus</name>
    <dbReference type="NCBI Taxonomy" id="649756"/>
    <lineage>
        <taxon>Bacteria</taxon>
        <taxon>Bacillati</taxon>
        <taxon>Bacillota</taxon>
        <taxon>Clostridia</taxon>
        <taxon>Lachnospirales</taxon>
        <taxon>Lachnospiraceae</taxon>
        <taxon>Anaerostipes</taxon>
    </lineage>
</organism>
<sequence>MKTKDFFRMEYAQILIYIVFLGLLEVLLFIFEVNYFLMIYLLLIGLILEGVYLCQRYMKKYRYYKKVKAKLDILEQKCMITEMLELPDFAEGEFLYEILQTCNKSMNDEILKYKIEAAGYREYIEMWIHEVKTPLAATRLILENHPSEITRAMDEEMQQINYYLEQALYYARSNSVEKDYLVKELSLKEVVENAVKANAKSLIGNKIKIKIENLDQKIFSDEKWVLFILNQVISNAIKYKKEEAEISFCARCEKNEILLEIRDNGIGISPKDLPRITDKGYTGTTGRNYQKSTGMGLYLCKKLCSKLQLSFYIESKEEEYTKVTIGFPRNSMIFLNEE</sequence>
<accession>A0A173UFQ0</accession>
<dbReference type="SMART" id="SM00387">
    <property type="entry name" value="HATPase_c"/>
    <property type="match status" value="1"/>
</dbReference>
<evidence type="ECO:0000256" key="3">
    <source>
        <dbReference type="ARBA" id="ARBA00012438"/>
    </source>
</evidence>
<keyword evidence="10 11" id="KW-0472">Membrane</keyword>
<evidence type="ECO:0000313" key="20">
    <source>
        <dbReference type="Proteomes" id="UP001644750"/>
    </source>
</evidence>
<comment type="subcellular location">
    <subcellularLocation>
        <location evidence="2">Cell membrane</location>
        <topology evidence="2">Multi-pass membrane protein</topology>
    </subcellularLocation>
</comment>
<evidence type="ECO:0000256" key="4">
    <source>
        <dbReference type="ARBA" id="ARBA00022475"/>
    </source>
</evidence>
<dbReference type="GO" id="GO:0000155">
    <property type="term" value="F:phosphorelay sensor kinase activity"/>
    <property type="evidence" value="ECO:0007669"/>
    <property type="project" value="TreeGrafter"/>
</dbReference>
<evidence type="ECO:0000256" key="8">
    <source>
        <dbReference type="ARBA" id="ARBA00022989"/>
    </source>
</evidence>